<reference evidence="1 2" key="1">
    <citation type="submission" date="2020-01" db="EMBL/GenBank/DDBJ databases">
        <title>Polyphasic characterisation and genomic insights into a novel alkali tolerant bacterium VR-M41.</title>
        <authorList>
            <person name="Vemuluri V.R."/>
        </authorList>
    </citation>
    <scope>NUCLEOTIDE SEQUENCE [LARGE SCALE GENOMIC DNA]</scope>
    <source>
        <strain evidence="1 2">VR-M41</strain>
    </source>
</reference>
<sequence>MENRLAFPCRACGSPAEMKTDDSREFEIVGKMDIVQWSDFVRADELPEPGAGIWARSVVMPRTGEIRFVQASYPFNQQIGDRFWTLFMPALSALNGWDDHPEEVDGSGMAECSFLEVVNRGEDQAWIAVRVESMIPLSEAARIFEPRRAARLRKNFEPFAPLNAERFGKWICITGSLQGNIGVWALIERTVQGGRMILYGEWEMHADLVFCGHLELSDDELAELLELAETNTEEA</sequence>
<dbReference type="Proteomes" id="UP000800303">
    <property type="component" value="Unassembled WGS sequence"/>
</dbReference>
<evidence type="ECO:0000313" key="2">
    <source>
        <dbReference type="Proteomes" id="UP000800303"/>
    </source>
</evidence>
<evidence type="ECO:0008006" key="3">
    <source>
        <dbReference type="Google" id="ProtNLM"/>
    </source>
</evidence>
<name>A0ABX0FBB3_9BACL</name>
<protein>
    <recommendedName>
        <fullName evidence="3">DUF2199 domain-containing protein</fullName>
    </recommendedName>
</protein>
<gene>
    <name evidence="1" type="ORF">GYN08_20490</name>
</gene>
<organism evidence="1 2">
    <name type="scientific">Saccharibacillus alkalitolerans</name>
    <dbReference type="NCBI Taxonomy" id="2705290"/>
    <lineage>
        <taxon>Bacteria</taxon>
        <taxon>Bacillati</taxon>
        <taxon>Bacillota</taxon>
        <taxon>Bacilli</taxon>
        <taxon>Bacillales</taxon>
        <taxon>Paenibacillaceae</taxon>
        <taxon>Saccharibacillus</taxon>
    </lineage>
</organism>
<dbReference type="RefSeq" id="WP_166278526.1">
    <property type="nucleotide sequence ID" value="NZ_JAAFGS010000010.1"/>
</dbReference>
<comment type="caution">
    <text evidence="1">The sequence shown here is derived from an EMBL/GenBank/DDBJ whole genome shotgun (WGS) entry which is preliminary data.</text>
</comment>
<keyword evidence="2" id="KW-1185">Reference proteome</keyword>
<dbReference type="EMBL" id="JAAFGS010000010">
    <property type="protein sequence ID" value="NGZ77675.1"/>
    <property type="molecule type" value="Genomic_DNA"/>
</dbReference>
<accession>A0ABX0FBB3</accession>
<proteinExistence type="predicted"/>
<evidence type="ECO:0000313" key="1">
    <source>
        <dbReference type="EMBL" id="NGZ77675.1"/>
    </source>
</evidence>